<dbReference type="HOGENOM" id="CLU_1125167_0_0_1"/>
<dbReference type="OrthoDB" id="3360032at2759"/>
<accession>L8WWV1</accession>
<reference evidence="3 4" key="1">
    <citation type="journal article" date="2013" name="Nat. Commun.">
        <title>The evolution and pathogenic mechanisms of the rice sheath blight pathogen.</title>
        <authorList>
            <person name="Zheng A."/>
            <person name="Lin R."/>
            <person name="Xu L."/>
            <person name="Qin P."/>
            <person name="Tang C."/>
            <person name="Ai P."/>
            <person name="Zhang D."/>
            <person name="Liu Y."/>
            <person name="Sun Z."/>
            <person name="Feng H."/>
            <person name="Wang Y."/>
            <person name="Chen Y."/>
            <person name="Liang X."/>
            <person name="Fu R."/>
            <person name="Li Q."/>
            <person name="Zhang J."/>
            <person name="Yu X."/>
            <person name="Xie Z."/>
            <person name="Ding L."/>
            <person name="Guan P."/>
            <person name="Tang J."/>
            <person name="Liang Y."/>
            <person name="Wang S."/>
            <person name="Deng Q."/>
            <person name="Li S."/>
            <person name="Zhu J."/>
            <person name="Wang L."/>
            <person name="Liu H."/>
            <person name="Li P."/>
        </authorList>
    </citation>
    <scope>NUCLEOTIDE SEQUENCE [LARGE SCALE GENOMIC DNA]</scope>
    <source>
        <strain evidence="4">AG-1 IA</strain>
    </source>
</reference>
<feature type="chain" id="PRO_5003997237" evidence="2">
    <location>
        <begin position="23"/>
        <end position="247"/>
    </location>
</feature>
<keyword evidence="2" id="KW-0732">Signal</keyword>
<dbReference type="Proteomes" id="UP000011668">
    <property type="component" value="Unassembled WGS sequence"/>
</dbReference>
<protein>
    <submittedName>
        <fullName evidence="3">Uncharacterized protein</fullName>
    </submittedName>
</protein>
<keyword evidence="4" id="KW-1185">Reference proteome</keyword>
<keyword evidence="1" id="KW-1133">Transmembrane helix</keyword>
<proteinExistence type="predicted"/>
<gene>
    <name evidence="3" type="ORF">AG1IA_05160</name>
</gene>
<sequence length="247" mass="28027">MQLRFGLAFCALLLSQLSLVYGNTEILNFESILSPPKFHDSRIQVRHTLDAQSSTRLFSLELTPHQSAWSDICDSMNGCPHEVFVKLDLEKNYKGEIVKEHEKPMYSLRISFTPSPPSQFTITLLTPKQVYEFVETRAGSTLITQYTKGLPQTRTMYAYIRGRNVGTQVPQGMIWRLFPPLVAEPSNQAHFHLILDPLLLGFIPKSAVPVIWAILVAGAFGAWSLRWIKPYLKNLALSVHEQMKSKP</sequence>
<feature type="signal peptide" evidence="2">
    <location>
        <begin position="1"/>
        <end position="22"/>
    </location>
</feature>
<evidence type="ECO:0000313" key="4">
    <source>
        <dbReference type="Proteomes" id="UP000011668"/>
    </source>
</evidence>
<organism evidence="3 4">
    <name type="scientific">Thanatephorus cucumeris (strain AG1-IA)</name>
    <name type="common">Rice sheath blight fungus</name>
    <name type="synonym">Rhizoctonia solani</name>
    <dbReference type="NCBI Taxonomy" id="983506"/>
    <lineage>
        <taxon>Eukaryota</taxon>
        <taxon>Fungi</taxon>
        <taxon>Dikarya</taxon>
        <taxon>Basidiomycota</taxon>
        <taxon>Agaricomycotina</taxon>
        <taxon>Agaricomycetes</taxon>
        <taxon>Cantharellales</taxon>
        <taxon>Ceratobasidiaceae</taxon>
        <taxon>Rhizoctonia</taxon>
        <taxon>Rhizoctonia solani AG-1</taxon>
    </lineage>
</organism>
<name>L8WWV1_THACA</name>
<comment type="caution">
    <text evidence="3">The sequence shown here is derived from an EMBL/GenBank/DDBJ whole genome shotgun (WGS) entry which is preliminary data.</text>
</comment>
<evidence type="ECO:0000256" key="2">
    <source>
        <dbReference type="SAM" id="SignalP"/>
    </source>
</evidence>
<dbReference type="AlphaFoldDB" id="L8WWV1"/>
<keyword evidence="1" id="KW-0812">Transmembrane</keyword>
<evidence type="ECO:0000256" key="1">
    <source>
        <dbReference type="SAM" id="Phobius"/>
    </source>
</evidence>
<dbReference type="EMBL" id="AFRT01001337">
    <property type="protein sequence ID" value="ELU40809.1"/>
    <property type="molecule type" value="Genomic_DNA"/>
</dbReference>
<dbReference type="STRING" id="983506.L8WWV1"/>
<feature type="transmembrane region" description="Helical" evidence="1">
    <location>
        <begin position="210"/>
        <end position="228"/>
    </location>
</feature>
<keyword evidence="1" id="KW-0472">Membrane</keyword>
<evidence type="ECO:0000313" key="3">
    <source>
        <dbReference type="EMBL" id="ELU40809.1"/>
    </source>
</evidence>